<feature type="transmembrane region" description="Helical" evidence="8">
    <location>
        <begin position="356"/>
        <end position="377"/>
    </location>
</feature>
<organism evidence="9 10">
    <name type="scientific">Streptosporangium vulgare</name>
    <dbReference type="NCBI Taxonomy" id="46190"/>
    <lineage>
        <taxon>Bacteria</taxon>
        <taxon>Bacillati</taxon>
        <taxon>Actinomycetota</taxon>
        <taxon>Actinomycetes</taxon>
        <taxon>Streptosporangiales</taxon>
        <taxon>Streptosporangiaceae</taxon>
        <taxon>Streptosporangium</taxon>
    </lineage>
</organism>
<feature type="compositionally biased region" description="Low complexity" evidence="7">
    <location>
        <begin position="310"/>
        <end position="323"/>
    </location>
</feature>
<feature type="transmembrane region" description="Helical" evidence="8">
    <location>
        <begin position="36"/>
        <end position="54"/>
    </location>
</feature>
<comment type="subcellular location">
    <subcellularLocation>
        <location evidence="1">Cell membrane</location>
        <topology evidence="1">Multi-pass membrane protein</topology>
    </subcellularLocation>
</comment>
<evidence type="ECO:0000256" key="8">
    <source>
        <dbReference type="SAM" id="Phobius"/>
    </source>
</evidence>
<keyword evidence="6 8" id="KW-0472">Membrane</keyword>
<keyword evidence="4 8" id="KW-0812">Transmembrane</keyword>
<evidence type="ECO:0000256" key="4">
    <source>
        <dbReference type="ARBA" id="ARBA00022692"/>
    </source>
</evidence>
<dbReference type="InterPro" id="IPR018383">
    <property type="entry name" value="UPF0324_pro"/>
</dbReference>
<dbReference type="EMBL" id="JBHMBS010000012">
    <property type="protein sequence ID" value="MFB9678767.1"/>
    <property type="molecule type" value="Genomic_DNA"/>
</dbReference>
<feature type="transmembrane region" description="Helical" evidence="8">
    <location>
        <begin position="330"/>
        <end position="350"/>
    </location>
</feature>
<evidence type="ECO:0000256" key="6">
    <source>
        <dbReference type="ARBA" id="ARBA00023136"/>
    </source>
</evidence>
<feature type="transmembrane region" description="Helical" evidence="8">
    <location>
        <begin position="389"/>
        <end position="410"/>
    </location>
</feature>
<feature type="transmembrane region" description="Helical" evidence="8">
    <location>
        <begin position="216"/>
        <end position="237"/>
    </location>
</feature>
<evidence type="ECO:0000256" key="3">
    <source>
        <dbReference type="ARBA" id="ARBA00022475"/>
    </source>
</evidence>
<protein>
    <submittedName>
        <fullName evidence="9">Sulfate exporter family transporter</fullName>
    </submittedName>
</protein>
<feature type="region of interest" description="Disordered" evidence="7">
    <location>
        <begin position="1"/>
        <end position="27"/>
    </location>
</feature>
<feature type="compositionally biased region" description="Polar residues" evidence="7">
    <location>
        <begin position="1"/>
        <end position="12"/>
    </location>
</feature>
<feature type="compositionally biased region" description="Basic and acidic residues" evidence="7">
    <location>
        <begin position="268"/>
        <end position="286"/>
    </location>
</feature>
<comment type="similarity">
    <text evidence="2">Belongs to the UPF0324 family.</text>
</comment>
<feature type="transmembrane region" description="Helical" evidence="8">
    <location>
        <begin position="149"/>
        <end position="167"/>
    </location>
</feature>
<proteinExistence type="inferred from homology"/>
<accession>A0ABV5TIC4</accession>
<feature type="transmembrane region" description="Helical" evidence="8">
    <location>
        <begin position="60"/>
        <end position="79"/>
    </location>
</feature>
<sequence length="411" mass="40584">MPVSPLTRSSDSAARTPQAPVRPAPAPATRGEALRALAPGLGAAALAVVLATAVTRIVPGVSAAVVAVVLGVALTNLGGLHRSLTPGLGFASRRVLRLAIVLLGLQIALPELLALGWRALAVVAVGTGVTFAATRWIGGRVGVSPRRSLLIATGVSVCGAAAVAAMHEVAESDDDDVAAAVGVVVLYGSVSIVTLPLLAGALGLSPHQLGLWAGASVHEVAQVAAIGAAAGAGVLVSAVAVKLARVVLLAPIVGLTSVSLRRTAASSRRTEADPTSSRRPETDRPETPGPEANRPGADRSQAPGPEADRSGAPPAADRPGAGRAARRPPVVPLFVAGFVAAVAARSLGVVPAGITGAIPDLTAVLLAAALFALGTGVDLRRLARGGRSLLLGGIATVIIGGISLLGVLIVG</sequence>
<feature type="transmembrane region" description="Helical" evidence="8">
    <location>
        <begin position="91"/>
        <end position="109"/>
    </location>
</feature>
<evidence type="ECO:0000256" key="5">
    <source>
        <dbReference type="ARBA" id="ARBA00022989"/>
    </source>
</evidence>
<evidence type="ECO:0000313" key="10">
    <source>
        <dbReference type="Proteomes" id="UP001589610"/>
    </source>
</evidence>
<dbReference type="Proteomes" id="UP001589610">
    <property type="component" value="Unassembled WGS sequence"/>
</dbReference>
<dbReference type="Pfam" id="PF03601">
    <property type="entry name" value="Cons_hypoth698"/>
    <property type="match status" value="2"/>
</dbReference>
<gene>
    <name evidence="9" type="ORF">ACFFRH_25080</name>
</gene>
<dbReference type="PANTHER" id="PTHR30106">
    <property type="entry name" value="INNER MEMBRANE PROTEIN YEIH-RELATED"/>
    <property type="match status" value="1"/>
</dbReference>
<feature type="transmembrane region" description="Helical" evidence="8">
    <location>
        <begin position="115"/>
        <end position="137"/>
    </location>
</feature>
<reference evidence="9 10" key="1">
    <citation type="submission" date="2024-09" db="EMBL/GenBank/DDBJ databases">
        <authorList>
            <person name="Sun Q."/>
            <person name="Mori K."/>
        </authorList>
    </citation>
    <scope>NUCLEOTIDE SEQUENCE [LARGE SCALE GENOMIC DNA]</scope>
    <source>
        <strain evidence="9 10">JCM 3028</strain>
    </source>
</reference>
<keyword evidence="3" id="KW-1003">Cell membrane</keyword>
<comment type="caution">
    <text evidence="9">The sequence shown here is derived from an EMBL/GenBank/DDBJ whole genome shotgun (WGS) entry which is preliminary data.</text>
</comment>
<feature type="transmembrane region" description="Helical" evidence="8">
    <location>
        <begin position="179"/>
        <end position="204"/>
    </location>
</feature>
<evidence type="ECO:0000256" key="2">
    <source>
        <dbReference type="ARBA" id="ARBA00007977"/>
    </source>
</evidence>
<dbReference type="PANTHER" id="PTHR30106:SF2">
    <property type="entry name" value="UPF0324 INNER MEMBRANE PROTEIN YEIH"/>
    <property type="match status" value="1"/>
</dbReference>
<dbReference type="RefSeq" id="WP_386159923.1">
    <property type="nucleotide sequence ID" value="NZ_JBHMBS010000012.1"/>
</dbReference>
<feature type="region of interest" description="Disordered" evidence="7">
    <location>
        <begin position="263"/>
        <end position="324"/>
    </location>
</feature>
<name>A0ABV5TIC4_9ACTN</name>
<evidence type="ECO:0000313" key="9">
    <source>
        <dbReference type="EMBL" id="MFB9678767.1"/>
    </source>
</evidence>
<keyword evidence="5 8" id="KW-1133">Transmembrane helix</keyword>
<evidence type="ECO:0000256" key="7">
    <source>
        <dbReference type="SAM" id="MobiDB-lite"/>
    </source>
</evidence>
<evidence type="ECO:0000256" key="1">
    <source>
        <dbReference type="ARBA" id="ARBA00004651"/>
    </source>
</evidence>
<keyword evidence="10" id="KW-1185">Reference proteome</keyword>